<dbReference type="OrthoDB" id="9789432at2"/>
<comment type="caution">
    <text evidence="1">The sequence shown here is derived from an EMBL/GenBank/DDBJ whole genome shotgun (WGS) entry which is preliminary data.</text>
</comment>
<evidence type="ECO:0008006" key="3">
    <source>
        <dbReference type="Google" id="ProtNLM"/>
    </source>
</evidence>
<dbReference type="Pfam" id="PF08897">
    <property type="entry name" value="DUF1841"/>
    <property type="match status" value="1"/>
</dbReference>
<dbReference type="AlphaFoldDB" id="A0A0F5K3I7"/>
<dbReference type="InterPro" id="IPR014993">
    <property type="entry name" value="DUF1841"/>
</dbReference>
<dbReference type="Proteomes" id="UP000033618">
    <property type="component" value="Unassembled WGS sequence"/>
</dbReference>
<organism evidence="1 2">
    <name type="scientific">Robbsia andropogonis</name>
    <dbReference type="NCBI Taxonomy" id="28092"/>
    <lineage>
        <taxon>Bacteria</taxon>
        <taxon>Pseudomonadati</taxon>
        <taxon>Pseudomonadota</taxon>
        <taxon>Betaproteobacteria</taxon>
        <taxon>Burkholderiales</taxon>
        <taxon>Burkholderiaceae</taxon>
        <taxon>Robbsia</taxon>
    </lineage>
</organism>
<evidence type="ECO:0000313" key="2">
    <source>
        <dbReference type="Proteomes" id="UP000033618"/>
    </source>
</evidence>
<dbReference type="RefSeq" id="WP_024901527.1">
    <property type="nucleotide sequence ID" value="NZ_CADFGU010000002.1"/>
</dbReference>
<keyword evidence="2" id="KW-1185">Reference proteome</keyword>
<protein>
    <recommendedName>
        <fullName evidence="3">AmpD protein</fullName>
    </recommendedName>
</protein>
<proteinExistence type="predicted"/>
<name>A0A0F5K3I7_9BURK</name>
<accession>A0A0F5K3I7</accession>
<evidence type="ECO:0000313" key="1">
    <source>
        <dbReference type="EMBL" id="KKB64082.1"/>
    </source>
</evidence>
<dbReference type="STRING" id="28092.WM40_08665"/>
<gene>
    <name evidence="1" type="ORF">WM40_08665</name>
</gene>
<dbReference type="PATRIC" id="fig|28092.6.peg.2048"/>
<dbReference type="EMBL" id="LAQU01000006">
    <property type="protein sequence ID" value="KKB64082.1"/>
    <property type="molecule type" value="Genomic_DNA"/>
</dbReference>
<reference evidence="1 2" key="1">
    <citation type="submission" date="2015-03" db="EMBL/GenBank/DDBJ databases">
        <title>Draft Genome Sequence of Burkholderia andropogonis type strain ICMP2807, isolated from Sorghum bicolor.</title>
        <authorList>
            <person name="Lopes-Santos L."/>
            <person name="Castro D.B."/>
            <person name="Ottoboni L.M."/>
            <person name="Park D."/>
            <person name="Weirc B.S."/>
            <person name="Destefano S.A."/>
        </authorList>
    </citation>
    <scope>NUCLEOTIDE SEQUENCE [LARGE SCALE GENOMIC DNA]</scope>
    <source>
        <strain evidence="1 2">ICMP2807</strain>
    </source>
</reference>
<sequence>MFDPSRDDVRRFFCETWRKRRAGEILTPMEAIAADWILDHPETHPALEDPEAVSRDYTPENGAANPFLHLSLHLAVSEQLSIDQPPGIRAAYNALTSRLDDPHAAQHEIIDCLGETIWEAQRNRTEMDAAAYLQRIHRRASRH</sequence>